<evidence type="ECO:0000256" key="4">
    <source>
        <dbReference type="ARBA" id="ARBA00023143"/>
    </source>
</evidence>
<comment type="subcellular location">
    <subcellularLocation>
        <location evidence="5">Secreted</location>
    </subcellularLocation>
    <subcellularLocation>
        <location evidence="5">Bacterial flagellum</location>
    </subcellularLocation>
</comment>
<evidence type="ECO:0000259" key="7">
    <source>
        <dbReference type="Pfam" id="PF07195"/>
    </source>
</evidence>
<evidence type="ECO:0000256" key="1">
    <source>
        <dbReference type="ARBA" id="ARBA00009764"/>
    </source>
</evidence>
<keyword evidence="3" id="KW-0175">Coiled coil</keyword>
<comment type="function">
    <text evidence="5">Required for morphogenesis and for the elongation of the flagellar filament by facilitating polymerization of the flagellin monomers at the tip of growing filament. Forms a capping structure, which prevents flagellin subunits (transported through the central channel of the flagellum) from leaking out without polymerization at the distal end.</text>
</comment>
<feature type="domain" description="Flagellar hook-associated protein 2 N-terminal" evidence="6">
    <location>
        <begin position="11"/>
        <end position="106"/>
    </location>
</feature>
<dbReference type="InterPro" id="IPR040026">
    <property type="entry name" value="FliD"/>
</dbReference>
<dbReference type="GO" id="GO:0009424">
    <property type="term" value="C:bacterial-type flagellum hook"/>
    <property type="evidence" value="ECO:0007669"/>
    <property type="project" value="UniProtKB-UniRule"/>
</dbReference>
<keyword evidence="8" id="KW-0282">Flagellum</keyword>
<dbReference type="PANTHER" id="PTHR30288">
    <property type="entry name" value="FLAGELLAR CAP/ASSEMBLY PROTEIN FLID"/>
    <property type="match status" value="1"/>
</dbReference>
<gene>
    <name evidence="8" type="ORF">SAMN04487959_104113</name>
</gene>
<evidence type="ECO:0000256" key="2">
    <source>
        <dbReference type="ARBA" id="ARBA00011255"/>
    </source>
</evidence>
<dbReference type="PANTHER" id="PTHR30288:SF0">
    <property type="entry name" value="FLAGELLAR HOOK-ASSOCIATED PROTEIN 2"/>
    <property type="match status" value="1"/>
</dbReference>
<protein>
    <recommendedName>
        <fullName evidence="5">Flagellar hook-associated protein 2</fullName>
        <shortName evidence="5">HAP2</shortName>
    </recommendedName>
    <alternativeName>
        <fullName evidence="5">Flagellar cap protein</fullName>
    </alternativeName>
</protein>
<dbReference type="Pfam" id="PF07195">
    <property type="entry name" value="FliD_C"/>
    <property type="match status" value="1"/>
</dbReference>
<dbReference type="Pfam" id="PF02465">
    <property type="entry name" value="FliD_N"/>
    <property type="match status" value="1"/>
</dbReference>
<dbReference type="InterPro" id="IPR010809">
    <property type="entry name" value="FliD_C"/>
</dbReference>
<keyword evidence="8" id="KW-0966">Cell projection</keyword>
<evidence type="ECO:0000256" key="5">
    <source>
        <dbReference type="RuleBase" id="RU362066"/>
    </source>
</evidence>
<accession>A0A1I3A375</accession>
<evidence type="ECO:0000256" key="3">
    <source>
        <dbReference type="ARBA" id="ARBA00023054"/>
    </source>
</evidence>
<evidence type="ECO:0000313" key="8">
    <source>
        <dbReference type="EMBL" id="SFH44612.1"/>
    </source>
</evidence>
<comment type="subunit">
    <text evidence="2 5">Homopentamer.</text>
</comment>
<keyword evidence="8" id="KW-0969">Cilium</keyword>
<proteinExistence type="inferred from homology"/>
<dbReference type="GO" id="GO:0007155">
    <property type="term" value="P:cell adhesion"/>
    <property type="evidence" value="ECO:0007669"/>
    <property type="project" value="InterPro"/>
</dbReference>
<dbReference type="RefSeq" id="WP_092844576.1">
    <property type="nucleotide sequence ID" value="NZ_FOPY01000004.1"/>
</dbReference>
<feature type="domain" description="Flagellar hook-associated protein 2 C-terminal" evidence="7">
    <location>
        <begin position="218"/>
        <end position="439"/>
    </location>
</feature>
<dbReference type="Proteomes" id="UP000199040">
    <property type="component" value="Unassembled WGS sequence"/>
</dbReference>
<dbReference type="InterPro" id="IPR003481">
    <property type="entry name" value="FliD_N"/>
</dbReference>
<keyword evidence="9" id="KW-1185">Reference proteome</keyword>
<sequence length="457" mass="47638">MASIASLGIGTGLDLNGLLNQLQSAERQKLTPIVQQQKSYQAKISAYGKLESALTEFQEATKKLNKADTFQAVTSSVTGDGVTAAAGTDAVPGSYTVNVAKLAKAQSLATGGVADKTAQIGTGAGTISITQNGTTHNISVADGASSLEDIRDAINGEGIGVTASIVNVGGDKPHRLVLSSKETGTTSTMEISSTDNTALDDLLHHSTTSSRLTETVAAQDAELTVNGLAITSQSNQLEEAIQGVTLNLVSEGSTSTINVVQDSETITADVQAFVDSYNSLQKTLDTLTAYNAASDSAGTLLGDSTTRSIDNRLRSAMSDSLGTGTLQRLSDIGIDLKLDGSLELDADKLNGLLASSPASLSQFFSGDEVTDGFADKLDAVMEPMLKSDGILDTATSGLEKSIDSLGERYDRVESSINATIERYRKQFAAMDSLVAQMNSTTSYLSQQFEAMNAQLGQ</sequence>
<comment type="similarity">
    <text evidence="1 5">Belongs to the FliD family.</text>
</comment>
<keyword evidence="5" id="KW-0964">Secreted</keyword>
<reference evidence="8 9" key="1">
    <citation type="submission" date="2016-10" db="EMBL/GenBank/DDBJ databases">
        <authorList>
            <person name="de Groot N.N."/>
        </authorList>
    </citation>
    <scope>NUCLEOTIDE SEQUENCE [LARGE SCALE GENOMIC DNA]</scope>
    <source>
        <strain evidence="8 9">CGMCC 1.6848</strain>
    </source>
</reference>
<dbReference type="EMBL" id="FOPY01000004">
    <property type="protein sequence ID" value="SFH44612.1"/>
    <property type="molecule type" value="Genomic_DNA"/>
</dbReference>
<dbReference type="GO" id="GO:0005576">
    <property type="term" value="C:extracellular region"/>
    <property type="evidence" value="ECO:0007669"/>
    <property type="project" value="UniProtKB-SubCell"/>
</dbReference>
<evidence type="ECO:0000313" key="9">
    <source>
        <dbReference type="Proteomes" id="UP000199040"/>
    </source>
</evidence>
<dbReference type="NCBIfam" id="NF005955">
    <property type="entry name" value="PRK08032.1"/>
    <property type="match status" value="1"/>
</dbReference>
<dbReference type="STRING" id="442341.SAMN04487959_104113"/>
<dbReference type="GO" id="GO:0071973">
    <property type="term" value="P:bacterial-type flagellum-dependent cell motility"/>
    <property type="evidence" value="ECO:0007669"/>
    <property type="project" value="TreeGrafter"/>
</dbReference>
<dbReference type="GO" id="GO:0009421">
    <property type="term" value="C:bacterial-type flagellum filament cap"/>
    <property type="evidence" value="ECO:0007669"/>
    <property type="project" value="InterPro"/>
</dbReference>
<name>A0A1I3A375_9GAMM</name>
<evidence type="ECO:0000259" key="6">
    <source>
        <dbReference type="Pfam" id="PF02465"/>
    </source>
</evidence>
<keyword evidence="4 5" id="KW-0975">Bacterial flagellum</keyword>
<dbReference type="AlphaFoldDB" id="A0A1I3A375"/>
<organism evidence="8 9">
    <name type="scientific">Modicisalibacter xianhensis</name>
    <dbReference type="NCBI Taxonomy" id="442341"/>
    <lineage>
        <taxon>Bacteria</taxon>
        <taxon>Pseudomonadati</taxon>
        <taxon>Pseudomonadota</taxon>
        <taxon>Gammaproteobacteria</taxon>
        <taxon>Oceanospirillales</taxon>
        <taxon>Halomonadaceae</taxon>
        <taxon>Modicisalibacter</taxon>
    </lineage>
</organism>